<dbReference type="SMART" id="SM00636">
    <property type="entry name" value="Glyco_18"/>
    <property type="match status" value="1"/>
</dbReference>
<dbReference type="Proteomes" id="UP000234456">
    <property type="component" value="Unassembled WGS sequence"/>
</dbReference>
<dbReference type="Gene3D" id="3.10.50.10">
    <property type="match status" value="1"/>
</dbReference>
<name>A0A2N4TSC2_RALPI</name>
<dbReference type="EMBL" id="PKQE01000002">
    <property type="protein sequence ID" value="PLC42615.1"/>
    <property type="molecule type" value="Genomic_DNA"/>
</dbReference>
<dbReference type="GO" id="GO:0005975">
    <property type="term" value="P:carbohydrate metabolic process"/>
    <property type="evidence" value="ECO:0007669"/>
    <property type="project" value="InterPro"/>
</dbReference>
<dbReference type="GO" id="GO:0008061">
    <property type="term" value="F:chitin binding"/>
    <property type="evidence" value="ECO:0007669"/>
    <property type="project" value="InterPro"/>
</dbReference>
<reference evidence="2 3" key="1">
    <citation type="submission" date="2017-12" db="EMBL/GenBank/DDBJ databases">
        <title>Draft genome sequence of Ralstonia pickettii 52.</title>
        <authorList>
            <person name="Zheng B."/>
        </authorList>
    </citation>
    <scope>NUCLEOTIDE SEQUENCE [LARGE SCALE GENOMIC DNA]</scope>
    <source>
        <strain evidence="2 3">52</strain>
    </source>
</reference>
<dbReference type="InterPro" id="IPR029070">
    <property type="entry name" value="Chitinase_insertion_sf"/>
</dbReference>
<evidence type="ECO:0000313" key="3">
    <source>
        <dbReference type="Proteomes" id="UP000234456"/>
    </source>
</evidence>
<protein>
    <submittedName>
        <fullName evidence="2">Spore protein O</fullName>
    </submittedName>
</protein>
<organism evidence="2 3">
    <name type="scientific">Ralstonia pickettii</name>
    <name type="common">Burkholderia pickettii</name>
    <dbReference type="NCBI Taxonomy" id="329"/>
    <lineage>
        <taxon>Bacteria</taxon>
        <taxon>Pseudomonadati</taxon>
        <taxon>Pseudomonadota</taxon>
        <taxon>Betaproteobacteria</taxon>
        <taxon>Burkholderiales</taxon>
        <taxon>Burkholderiaceae</taxon>
        <taxon>Ralstonia</taxon>
    </lineage>
</organism>
<dbReference type="PROSITE" id="PS51257">
    <property type="entry name" value="PROKAR_LIPOPROTEIN"/>
    <property type="match status" value="1"/>
</dbReference>
<dbReference type="Gene3D" id="3.20.20.80">
    <property type="entry name" value="Glycosidases"/>
    <property type="match status" value="1"/>
</dbReference>
<dbReference type="PANTHER" id="PTHR46066">
    <property type="entry name" value="CHITINASE DOMAIN-CONTAINING PROTEIN 1 FAMILY MEMBER"/>
    <property type="match status" value="1"/>
</dbReference>
<dbReference type="InterPro" id="IPR017853">
    <property type="entry name" value="GH"/>
</dbReference>
<dbReference type="OrthoDB" id="9775889at2"/>
<comment type="caution">
    <text evidence="2">The sequence shown here is derived from an EMBL/GenBank/DDBJ whole genome shotgun (WGS) entry which is preliminary data.</text>
</comment>
<dbReference type="AlphaFoldDB" id="A0A2N4TSC2"/>
<accession>A0A2N4TSC2</accession>
<dbReference type="InterPro" id="IPR001223">
    <property type="entry name" value="Glyco_hydro18_cat"/>
</dbReference>
<dbReference type="InterPro" id="IPR011583">
    <property type="entry name" value="Chitinase_II/V-like_cat"/>
</dbReference>
<evidence type="ECO:0000259" key="1">
    <source>
        <dbReference type="PROSITE" id="PS51910"/>
    </source>
</evidence>
<dbReference type="SUPFAM" id="SSF51445">
    <property type="entry name" value="(Trans)glycosidases"/>
    <property type="match status" value="1"/>
</dbReference>
<dbReference type="PANTHER" id="PTHR46066:SF2">
    <property type="entry name" value="CHITINASE DOMAIN-CONTAINING PROTEIN 1"/>
    <property type="match status" value="1"/>
</dbReference>
<sequence>MKVVGFLSAACVALMLSGCGGGDGGSGSGAAVQTNTPTTSTKTAGAAPKMLLGYALGSSASMASAMNAATPVTAISVDVIRADANGGLNGTLPTALLSGNQAAGKLSYACITNFSTDFDPAIAHGALVTNRATTLQNIVTLAKTQNLAGINLDFEGLYTTDRDAYTSFVADLAAQLHANHSTLMLSLPAKSADVIGNTWTWPYDYAALGQSADFIQVMTYDQHIPSGQPGPVAGSDWMLAALQYAASLVPSTKLLLGLPAYGYDWNRTRHTGTSVAFKDIPSLIATTGASAQWDAATQSGHFNYTATDGSLHEVWYETTQGLQTKTAMANTLNLAGVSMWVLGAEDTSFWSAITSALH</sequence>
<dbReference type="Pfam" id="PF00704">
    <property type="entry name" value="Glyco_hydro_18"/>
    <property type="match status" value="1"/>
</dbReference>
<evidence type="ECO:0000313" key="2">
    <source>
        <dbReference type="EMBL" id="PLC42615.1"/>
    </source>
</evidence>
<gene>
    <name evidence="2" type="ORF">C0Q88_11725</name>
</gene>
<dbReference type="PROSITE" id="PS51910">
    <property type="entry name" value="GH18_2"/>
    <property type="match status" value="1"/>
</dbReference>
<proteinExistence type="predicted"/>
<feature type="domain" description="GH18" evidence="1">
    <location>
        <begin position="49"/>
        <end position="358"/>
    </location>
</feature>